<keyword evidence="2" id="KW-1003">Cell membrane</keyword>
<gene>
    <name evidence="8" type="ORF">N0B31_00775</name>
</gene>
<feature type="domain" description="VTT" evidence="7">
    <location>
        <begin position="54"/>
        <end position="171"/>
    </location>
</feature>
<dbReference type="Pfam" id="PF09335">
    <property type="entry name" value="VTT_dom"/>
    <property type="match status" value="1"/>
</dbReference>
<evidence type="ECO:0000256" key="1">
    <source>
        <dbReference type="ARBA" id="ARBA00004651"/>
    </source>
</evidence>
<dbReference type="AlphaFoldDB" id="A0A9E7UB49"/>
<comment type="subcellular location">
    <subcellularLocation>
        <location evidence="1">Cell membrane</location>
        <topology evidence="1">Multi-pass membrane protein</topology>
    </subcellularLocation>
</comment>
<evidence type="ECO:0000259" key="7">
    <source>
        <dbReference type="Pfam" id="PF09335"/>
    </source>
</evidence>
<dbReference type="PANTHER" id="PTHR12677">
    <property type="entry name" value="GOLGI APPARATUS MEMBRANE PROTEIN TVP38-RELATED"/>
    <property type="match status" value="1"/>
</dbReference>
<feature type="transmembrane region" description="Helical" evidence="6">
    <location>
        <begin position="151"/>
        <end position="174"/>
    </location>
</feature>
<dbReference type="InterPro" id="IPR032816">
    <property type="entry name" value="VTT_dom"/>
</dbReference>
<evidence type="ECO:0000313" key="9">
    <source>
        <dbReference type="Proteomes" id="UP001057580"/>
    </source>
</evidence>
<protein>
    <submittedName>
        <fullName evidence="8">VTT domain-containing protein</fullName>
    </submittedName>
</protein>
<keyword evidence="5 6" id="KW-0472">Membrane</keyword>
<reference evidence="8" key="1">
    <citation type="submission" date="2022-09" db="EMBL/GenBank/DDBJ databases">
        <title>Diverse halophilic archaea isolated from saline environments.</title>
        <authorList>
            <person name="Cui H.-L."/>
        </authorList>
    </citation>
    <scope>NUCLEOTIDE SEQUENCE</scope>
    <source>
        <strain evidence="8">ZS-35-S2</strain>
    </source>
</reference>
<feature type="transmembrane region" description="Helical" evidence="6">
    <location>
        <begin position="33"/>
        <end position="54"/>
    </location>
</feature>
<evidence type="ECO:0000313" key="8">
    <source>
        <dbReference type="EMBL" id="UWM54828.1"/>
    </source>
</evidence>
<evidence type="ECO:0000256" key="2">
    <source>
        <dbReference type="ARBA" id="ARBA00022475"/>
    </source>
</evidence>
<dbReference type="EMBL" id="CP104003">
    <property type="protein sequence ID" value="UWM54828.1"/>
    <property type="molecule type" value="Genomic_DNA"/>
</dbReference>
<evidence type="ECO:0000256" key="6">
    <source>
        <dbReference type="SAM" id="Phobius"/>
    </source>
</evidence>
<dbReference type="GO" id="GO:0005886">
    <property type="term" value="C:plasma membrane"/>
    <property type="evidence" value="ECO:0007669"/>
    <property type="project" value="UniProtKB-SubCell"/>
</dbReference>
<keyword evidence="9" id="KW-1185">Reference proteome</keyword>
<keyword evidence="3 6" id="KW-0812">Transmembrane</keyword>
<feature type="transmembrane region" description="Helical" evidence="6">
    <location>
        <begin position="66"/>
        <end position="91"/>
    </location>
</feature>
<evidence type="ECO:0000256" key="5">
    <source>
        <dbReference type="ARBA" id="ARBA00023136"/>
    </source>
</evidence>
<dbReference type="KEGG" id="ssai:N0B31_00775"/>
<feature type="transmembrane region" description="Helical" evidence="6">
    <location>
        <begin position="180"/>
        <end position="198"/>
    </location>
</feature>
<proteinExistence type="predicted"/>
<organism evidence="8 9">
    <name type="scientific">Salinirubellus salinus</name>
    <dbReference type="NCBI Taxonomy" id="1364945"/>
    <lineage>
        <taxon>Archaea</taxon>
        <taxon>Methanobacteriati</taxon>
        <taxon>Methanobacteriota</taxon>
        <taxon>Stenosarchaea group</taxon>
        <taxon>Halobacteria</taxon>
        <taxon>Halobacteriales</taxon>
        <taxon>Natronomonadaceae</taxon>
        <taxon>Salinirubellus</taxon>
    </lineage>
</organism>
<sequence>MALAALGLFALFGWRYVGWLTDADAVRAAVDGYGLLTPVVYVLVTAAGIVVAPVPGPAVALAGGYLFGWLGGTVYTMVGVTIGSVAAFLLARRWGRAYVERAFTPDAVERFDDLVAAHGDTVLFLAFLVPGLPDDALCFLAGLTAIPLRRFVLLVVVARTPAHLLVAAAGAGLATGDLELAVGILAVLAVLGLLGYRYGGRMLGAGGTDRETAARR</sequence>
<evidence type="ECO:0000256" key="4">
    <source>
        <dbReference type="ARBA" id="ARBA00022989"/>
    </source>
</evidence>
<dbReference type="PANTHER" id="PTHR12677:SF59">
    <property type="entry name" value="GOLGI APPARATUS MEMBRANE PROTEIN TVP38-RELATED"/>
    <property type="match status" value="1"/>
</dbReference>
<dbReference type="Proteomes" id="UP001057580">
    <property type="component" value="Chromosome"/>
</dbReference>
<dbReference type="RefSeq" id="WP_260593819.1">
    <property type="nucleotide sequence ID" value="NZ_CP104003.1"/>
</dbReference>
<dbReference type="InterPro" id="IPR015414">
    <property type="entry name" value="TMEM64"/>
</dbReference>
<evidence type="ECO:0000256" key="3">
    <source>
        <dbReference type="ARBA" id="ARBA00022692"/>
    </source>
</evidence>
<name>A0A9E7UB49_9EURY</name>
<dbReference type="GeneID" id="74940911"/>
<keyword evidence="4 6" id="KW-1133">Transmembrane helix</keyword>
<accession>A0A9E7UB49</accession>